<proteinExistence type="predicted"/>
<dbReference type="EMBL" id="LHQV01000016">
    <property type="protein sequence ID" value="OQJ98191.1"/>
    <property type="molecule type" value="Genomic_DNA"/>
</dbReference>
<name>A0A249W8E9_VIBPH</name>
<evidence type="ECO:0000313" key="2">
    <source>
        <dbReference type="EMBL" id="OQJ98191.1"/>
    </source>
</evidence>
<keyword evidence="3" id="KW-1185">Reference proteome</keyword>
<dbReference type="AlphaFoldDB" id="A0A249W8E9"/>
<reference evidence="2 3" key="1">
    <citation type="submission" date="2015-08" db="EMBL/GenBank/DDBJ databases">
        <title>Draft Genome Sequences of Vibrio parahaemolyticus Strains.</title>
        <authorList>
            <person name="Gonzalez-Escalona N."/>
            <person name="DePaola A."/>
        </authorList>
    </citation>
    <scope>NUCLEOTIDE SEQUENCE [LARGE SCALE GENOMIC DNA]</scope>
    <source>
        <strain evidence="2 3">CFSAN001621</strain>
    </source>
</reference>
<dbReference type="EMBL" id="CP023248">
    <property type="protein sequence ID" value="ASZ52896.1"/>
    <property type="molecule type" value="Genomic_DNA"/>
</dbReference>
<organism evidence="1">
    <name type="scientific">Vibrio parahaemolyticus</name>
    <dbReference type="NCBI Taxonomy" id="670"/>
    <lineage>
        <taxon>Bacteria</taxon>
        <taxon>Pseudomonadati</taxon>
        <taxon>Pseudomonadota</taxon>
        <taxon>Gammaproteobacteria</taxon>
        <taxon>Vibrionales</taxon>
        <taxon>Vibrionaceae</taxon>
        <taxon>Vibrio</taxon>
    </lineage>
</organism>
<accession>A0A249W8E9</accession>
<evidence type="ECO:0000313" key="3">
    <source>
        <dbReference type="Proteomes" id="UP000191946"/>
    </source>
</evidence>
<evidence type="ECO:0000313" key="1">
    <source>
        <dbReference type="EMBL" id="ASZ52896.1"/>
    </source>
</evidence>
<protein>
    <submittedName>
        <fullName evidence="1">Uncharacterized protein</fullName>
    </submittedName>
</protein>
<gene>
    <name evidence="2" type="ORF">AKG60_17050</name>
    <name evidence="1" type="ORF">YA91_21105</name>
</gene>
<reference evidence="1" key="2">
    <citation type="submission" date="2017-09" db="EMBL/GenBank/DDBJ databases">
        <authorList>
            <person name="Ehlers B."/>
            <person name="Leendertz F.H."/>
        </authorList>
    </citation>
    <scope>NUCLEOTIDE SEQUENCE</scope>
    <source>
        <strain evidence="1">MAVP-26</strain>
    </source>
</reference>
<sequence>MGSHQSGVRLKLEYGSSPTTFKEAAAEMLRIFAFYAFAFEHRVGVWEPSRVESLFTDHF</sequence>
<dbReference type="Proteomes" id="UP000191946">
    <property type="component" value="Unassembled WGS sequence"/>
</dbReference>